<keyword evidence="6" id="KW-0997">Cell inner membrane</keyword>
<keyword evidence="12" id="KW-1185">Reference proteome</keyword>
<name>A0ABY6A9J6_9GAMM</name>
<dbReference type="RefSeq" id="WP_260999418.1">
    <property type="nucleotide sequence ID" value="NZ_CP054475.1"/>
</dbReference>
<dbReference type="SUPFAM" id="SSF54523">
    <property type="entry name" value="Pili subunits"/>
    <property type="match status" value="1"/>
</dbReference>
<dbReference type="InterPro" id="IPR045584">
    <property type="entry name" value="Pilin-like"/>
</dbReference>
<accession>A0ABY6A9J6</accession>
<dbReference type="Proteomes" id="UP001065322">
    <property type="component" value="Chromosome"/>
</dbReference>
<evidence type="ECO:0000256" key="3">
    <source>
        <dbReference type="ARBA" id="ARBA00021539"/>
    </source>
</evidence>
<proteinExistence type="inferred from homology"/>
<dbReference type="Gene3D" id="3.10.610.10">
    <property type="entry name" value="GSPII I/J protein-like"/>
    <property type="match status" value="1"/>
</dbReference>
<evidence type="ECO:0000313" key="12">
    <source>
        <dbReference type="Proteomes" id="UP001065322"/>
    </source>
</evidence>
<sequence>MRPLSAAQGFTLLEVLIAVSITAMIGVASTQLLSNVIDSKQASEIRSEQLVSLQRFNMVISRDLEQFINRSIRDEYGDTQASMLLDSGDFPIEFTRAGWRNSPVSRDPRAELQRVAYRLEPIDSEVCEPALQRLQSWGVTEPEHECLVRYFWPVLDRASDSVPQPQVVLEQIERLEIDLLVQRERKASNDQAAEISGRDWYSAWPALQSSGGEQERPLAIRWRLTLPALGDIERQWLLAWGADE</sequence>
<protein>
    <recommendedName>
        <fullName evidence="3">Type II secretion system protein J</fullName>
    </recommendedName>
</protein>
<dbReference type="PROSITE" id="PS00409">
    <property type="entry name" value="PROKAR_NTER_METHYL"/>
    <property type="match status" value="1"/>
</dbReference>
<gene>
    <name evidence="11" type="primary">gspJ</name>
    <name evidence="11" type="ORF">HUF19_08690</name>
</gene>
<dbReference type="Pfam" id="PF07963">
    <property type="entry name" value="N_methyl"/>
    <property type="match status" value="1"/>
</dbReference>
<dbReference type="PANTHER" id="PTHR39583">
    <property type="entry name" value="TYPE II SECRETION SYSTEM PROTEIN J-RELATED"/>
    <property type="match status" value="1"/>
</dbReference>
<evidence type="ECO:0000256" key="10">
    <source>
        <dbReference type="SAM" id="Phobius"/>
    </source>
</evidence>
<comment type="subcellular location">
    <subcellularLocation>
        <location evidence="1">Cell inner membrane</location>
        <topology evidence="1">Single-pass membrane protein</topology>
    </subcellularLocation>
</comment>
<keyword evidence="5" id="KW-0488">Methylation</keyword>
<dbReference type="PANTHER" id="PTHR39583:SF2">
    <property type="entry name" value="TYPE II SECRETION SYSTEM PROTEIN J"/>
    <property type="match status" value="1"/>
</dbReference>
<evidence type="ECO:0000256" key="8">
    <source>
        <dbReference type="ARBA" id="ARBA00022989"/>
    </source>
</evidence>
<evidence type="ECO:0000256" key="7">
    <source>
        <dbReference type="ARBA" id="ARBA00022692"/>
    </source>
</evidence>
<keyword evidence="4" id="KW-1003">Cell membrane</keyword>
<dbReference type="InterPro" id="IPR010055">
    <property type="entry name" value="T2SS_protein-GspJ"/>
</dbReference>
<keyword evidence="9 10" id="KW-0472">Membrane</keyword>
<dbReference type="NCBIfam" id="TIGR02532">
    <property type="entry name" value="IV_pilin_GFxxxE"/>
    <property type="match status" value="1"/>
</dbReference>
<reference evidence="12" key="1">
    <citation type="submission" date="2020-06" db="EMBL/GenBank/DDBJ databases">
        <title>Thalassolituus marinus alknpb1M-1, a hydrocarbon-degrading bacterium isolated from the deep-sea overlying water using an in-situ strategy from the South China Sea basin.</title>
        <authorList>
            <person name="Dong C."/>
            <person name="Chen Y."/>
            <person name="Shao Z."/>
        </authorList>
    </citation>
    <scope>NUCLEOTIDE SEQUENCE [LARGE SCALE GENOMIC DNA]</scope>
    <source>
        <strain evidence="12">alknpb1M-1</strain>
    </source>
</reference>
<dbReference type="NCBIfam" id="TIGR01711">
    <property type="entry name" value="gspJ"/>
    <property type="match status" value="1"/>
</dbReference>
<dbReference type="EMBL" id="CP054475">
    <property type="protein sequence ID" value="UXD87508.1"/>
    <property type="molecule type" value="Genomic_DNA"/>
</dbReference>
<keyword evidence="7 10" id="KW-0812">Transmembrane</keyword>
<evidence type="ECO:0000256" key="6">
    <source>
        <dbReference type="ARBA" id="ARBA00022519"/>
    </source>
</evidence>
<comment type="similarity">
    <text evidence="2">Belongs to the GSP J family.</text>
</comment>
<evidence type="ECO:0000256" key="4">
    <source>
        <dbReference type="ARBA" id="ARBA00022475"/>
    </source>
</evidence>
<dbReference type="Pfam" id="PF11612">
    <property type="entry name" value="T2SSJ"/>
    <property type="match status" value="1"/>
</dbReference>
<feature type="transmembrane region" description="Helical" evidence="10">
    <location>
        <begin position="12"/>
        <end position="33"/>
    </location>
</feature>
<evidence type="ECO:0000313" key="11">
    <source>
        <dbReference type="EMBL" id="UXD87508.1"/>
    </source>
</evidence>
<dbReference type="InterPro" id="IPR051621">
    <property type="entry name" value="T2SS_protein_J"/>
</dbReference>
<evidence type="ECO:0000256" key="9">
    <source>
        <dbReference type="ARBA" id="ARBA00023136"/>
    </source>
</evidence>
<evidence type="ECO:0000256" key="2">
    <source>
        <dbReference type="ARBA" id="ARBA00011084"/>
    </source>
</evidence>
<organism evidence="11 12">
    <name type="scientific">Thalassolituus hydrocarboniclasticus</name>
    <dbReference type="NCBI Taxonomy" id="2742796"/>
    <lineage>
        <taxon>Bacteria</taxon>
        <taxon>Pseudomonadati</taxon>
        <taxon>Pseudomonadota</taxon>
        <taxon>Gammaproteobacteria</taxon>
        <taxon>Oceanospirillales</taxon>
        <taxon>Oceanospirillaceae</taxon>
        <taxon>Thalassolituus</taxon>
    </lineage>
</organism>
<evidence type="ECO:0000256" key="1">
    <source>
        <dbReference type="ARBA" id="ARBA00004377"/>
    </source>
</evidence>
<dbReference type="InterPro" id="IPR012902">
    <property type="entry name" value="N_methyl_site"/>
</dbReference>
<evidence type="ECO:0000256" key="5">
    <source>
        <dbReference type="ARBA" id="ARBA00022481"/>
    </source>
</evidence>
<keyword evidence="8 10" id="KW-1133">Transmembrane helix</keyword>